<reference evidence="1" key="2">
    <citation type="submission" date="2025-08" db="UniProtKB">
        <authorList>
            <consortium name="Ensembl"/>
        </authorList>
    </citation>
    <scope>IDENTIFICATION</scope>
</reference>
<keyword evidence="2" id="KW-1185">Reference proteome</keyword>
<evidence type="ECO:0000313" key="1">
    <source>
        <dbReference type="Ensembl" id="ENSBGRP00000003078.1"/>
    </source>
</evidence>
<name>A0A8B9WAQ7_BOSMU</name>
<proteinExistence type="predicted"/>
<evidence type="ECO:0008006" key="3">
    <source>
        <dbReference type="Google" id="ProtNLM"/>
    </source>
</evidence>
<dbReference type="Ensembl" id="ENSBGRT00000003501.1">
    <property type="protein sequence ID" value="ENSBGRP00000003078.1"/>
    <property type="gene ID" value="ENSBGRG00000001877.1"/>
</dbReference>
<protein>
    <recommendedName>
        <fullName evidence="3">DUF1725 domain-containing protein</fullName>
    </recommendedName>
</protein>
<reference evidence="1" key="1">
    <citation type="submission" date="2019-05" db="EMBL/GenBank/DDBJ databases">
        <authorList>
            <person name="Zhang S."/>
            <person name="Liu J."/>
        </authorList>
    </citation>
    <scope>NUCLEOTIDE SEQUENCE [LARGE SCALE GENOMIC DNA]</scope>
</reference>
<sequence>MFIAALFTIAKTWQQPKCPTIDGLIKKMWYIDTMEYSVQFRIIKKNEIMPFTATWKDLEIVILSEVSQTEKTYCITQRKKIFLIKKINGSSFPSCPCNNLYVGVSEH</sequence>
<dbReference type="GeneTree" id="ENSGT01150000286925"/>
<reference evidence="1" key="3">
    <citation type="submission" date="2025-09" db="UniProtKB">
        <authorList>
            <consortium name="Ensembl"/>
        </authorList>
    </citation>
    <scope>IDENTIFICATION</scope>
</reference>
<accession>A0A8B9WAQ7</accession>
<organism evidence="1 2">
    <name type="scientific">Bos mutus grunniens</name>
    <name type="common">Wild yak</name>
    <name type="synonym">Bos grunniens</name>
    <dbReference type="NCBI Taxonomy" id="30521"/>
    <lineage>
        <taxon>Eukaryota</taxon>
        <taxon>Metazoa</taxon>
        <taxon>Chordata</taxon>
        <taxon>Craniata</taxon>
        <taxon>Vertebrata</taxon>
        <taxon>Euteleostomi</taxon>
        <taxon>Mammalia</taxon>
        <taxon>Eutheria</taxon>
        <taxon>Laurasiatheria</taxon>
        <taxon>Artiodactyla</taxon>
        <taxon>Ruminantia</taxon>
        <taxon>Pecora</taxon>
        <taxon>Bovidae</taxon>
        <taxon>Bovinae</taxon>
        <taxon>Bos</taxon>
    </lineage>
</organism>
<dbReference type="Proteomes" id="UP000694520">
    <property type="component" value="Chromosome 5"/>
</dbReference>
<dbReference type="AlphaFoldDB" id="A0A8B9WAQ7"/>
<evidence type="ECO:0000313" key="2">
    <source>
        <dbReference type="Proteomes" id="UP000694520"/>
    </source>
</evidence>